<dbReference type="Pfam" id="PF06429">
    <property type="entry name" value="Flg_bbr_C"/>
    <property type="match status" value="1"/>
</dbReference>
<dbReference type="PROSITE" id="PS00588">
    <property type="entry name" value="FLAGELLA_BB_ROD"/>
    <property type="match status" value="1"/>
</dbReference>
<accession>A0A840MPS2</accession>
<organism evidence="11 12">
    <name type="scientific">Chitinivorax tropicus</name>
    <dbReference type="NCBI Taxonomy" id="714531"/>
    <lineage>
        <taxon>Bacteria</taxon>
        <taxon>Pseudomonadati</taxon>
        <taxon>Pseudomonadota</taxon>
        <taxon>Betaproteobacteria</taxon>
        <taxon>Chitinivorax</taxon>
    </lineage>
</organism>
<keyword evidence="12" id="KW-1185">Reference proteome</keyword>
<dbReference type="PANTHER" id="PTHR30435">
    <property type="entry name" value="FLAGELLAR PROTEIN"/>
    <property type="match status" value="1"/>
</dbReference>
<dbReference type="GO" id="GO:0071978">
    <property type="term" value="P:bacterial-type flagellum-dependent swarming motility"/>
    <property type="evidence" value="ECO:0007669"/>
    <property type="project" value="TreeGrafter"/>
</dbReference>
<dbReference type="RefSeq" id="WP_184038498.1">
    <property type="nucleotide sequence ID" value="NZ_JACHHY010000011.1"/>
</dbReference>
<dbReference type="InterPro" id="IPR037058">
    <property type="entry name" value="Falgellar_hook_FlgE_sf"/>
</dbReference>
<reference evidence="11 12" key="1">
    <citation type="submission" date="2020-08" db="EMBL/GenBank/DDBJ databases">
        <title>Genomic Encyclopedia of Type Strains, Phase IV (KMG-IV): sequencing the most valuable type-strain genomes for metagenomic binning, comparative biology and taxonomic classification.</title>
        <authorList>
            <person name="Goeker M."/>
        </authorList>
    </citation>
    <scope>NUCLEOTIDE SEQUENCE [LARGE SCALE GENOMIC DNA]</scope>
    <source>
        <strain evidence="11 12">DSM 27165</strain>
    </source>
</reference>
<name>A0A840MPS2_9PROT</name>
<dbReference type="EMBL" id="JACHHY010000011">
    <property type="protein sequence ID" value="MBB5018742.1"/>
    <property type="molecule type" value="Genomic_DNA"/>
</dbReference>
<sequence>MGFQQGLSGLNVSAKNLDVIGNNVANANTVGFKYSRTEFADIFATTLVGLSGTQAGIGAYVSRVAQQFTQGNITSSSNPLDLAINDNGFFRMASPAGAISYTRNGQFKQDKFGFLVDNRGSYLTGFGVTQAVDPLTGVSRDVADRGKEINLRIDPNGQSAPQATGASLGAERGALFQVNLNAKDTTPTNKNNFKSSTTPVGGPLGSPIPDATSYTTATSLTVYDSEGLGHSLTTFYIKTEVPNEWAVMMVADGASAANVGVRAPGGGAYLPQVNAGGTAYDPVTGLPLAGLADLRLTFDTNGQLTGYKVAGNAYPVTTPPDISLNLKGIADELTNINKTKGINTVVTYGAAGNAAPFKPLDFPLNFRGSTQFASGFSVKSQQDGFAPGQLAGFSISPTGAITVRYTNGQSRTEGFVRMASFPNVQGLQPAGNNQWVQTFQAGQEQVGLPGDAGFGTLQSGAMEDSNVDLTAELVNMITAQRSYQANAQTIKTQDSVLQTLVSLR</sequence>
<dbReference type="NCBIfam" id="NF004238">
    <property type="entry name" value="PRK05682.1-1"/>
    <property type="match status" value="1"/>
</dbReference>
<evidence type="ECO:0000256" key="2">
    <source>
        <dbReference type="ARBA" id="ARBA00009677"/>
    </source>
</evidence>
<dbReference type="GO" id="GO:0009424">
    <property type="term" value="C:bacterial-type flagellum hook"/>
    <property type="evidence" value="ECO:0007669"/>
    <property type="project" value="TreeGrafter"/>
</dbReference>
<protein>
    <recommendedName>
        <fullName evidence="3 5">Flagellar hook protein FlgE</fullName>
    </recommendedName>
</protein>
<dbReference type="GO" id="GO:0005829">
    <property type="term" value="C:cytosol"/>
    <property type="evidence" value="ECO:0007669"/>
    <property type="project" value="TreeGrafter"/>
</dbReference>
<evidence type="ECO:0000259" key="7">
    <source>
        <dbReference type="Pfam" id="PF00460"/>
    </source>
</evidence>
<proteinExistence type="inferred from homology"/>
<feature type="domain" description="Flagellar hook protein FlgE D2" evidence="9">
    <location>
        <begin position="205"/>
        <end position="385"/>
    </location>
</feature>
<evidence type="ECO:0000313" key="12">
    <source>
        <dbReference type="Proteomes" id="UP000575898"/>
    </source>
</evidence>
<evidence type="ECO:0000259" key="8">
    <source>
        <dbReference type="Pfam" id="PF06429"/>
    </source>
</evidence>
<comment type="subcellular location">
    <subcellularLocation>
        <location evidence="1 5">Bacterial flagellum basal body</location>
    </subcellularLocation>
</comment>
<keyword evidence="11" id="KW-0282">Flagellum</keyword>
<evidence type="ECO:0000256" key="4">
    <source>
        <dbReference type="ARBA" id="ARBA00023143"/>
    </source>
</evidence>
<keyword evidence="11" id="KW-0969">Cilium</keyword>
<evidence type="ECO:0000259" key="9">
    <source>
        <dbReference type="Pfam" id="PF07559"/>
    </source>
</evidence>
<dbReference type="NCBIfam" id="TIGR03506">
    <property type="entry name" value="FlgEFG_subfam"/>
    <property type="match status" value="1"/>
</dbReference>
<dbReference type="GO" id="GO:0009425">
    <property type="term" value="C:bacterial-type flagellum basal body"/>
    <property type="evidence" value="ECO:0007669"/>
    <property type="project" value="UniProtKB-SubCell"/>
</dbReference>
<keyword evidence="11" id="KW-0966">Cell projection</keyword>
<comment type="caution">
    <text evidence="11">The sequence shown here is derived from an EMBL/GenBank/DDBJ whole genome shotgun (WGS) entry which is preliminary data.</text>
</comment>
<comment type="function">
    <text evidence="5">A flexible structure which links the flagellar filament to the drive apparatus in the basal body.</text>
</comment>
<evidence type="ECO:0000313" key="11">
    <source>
        <dbReference type="EMBL" id="MBB5018742.1"/>
    </source>
</evidence>
<evidence type="ECO:0000256" key="5">
    <source>
        <dbReference type="RuleBase" id="RU362116"/>
    </source>
</evidence>
<dbReference type="InterPro" id="IPR011491">
    <property type="entry name" value="FlgE_D2"/>
</dbReference>
<dbReference type="InterPro" id="IPR010930">
    <property type="entry name" value="Flg_bb/hook_C_dom"/>
</dbReference>
<feature type="region of interest" description="Disordered" evidence="6">
    <location>
        <begin position="185"/>
        <end position="206"/>
    </location>
</feature>
<dbReference type="InterPro" id="IPR019776">
    <property type="entry name" value="Flagellar_basal_body_rod_CS"/>
</dbReference>
<dbReference type="InterPro" id="IPR020013">
    <property type="entry name" value="Flagellar_FlgE/F/G"/>
</dbReference>
<dbReference type="InterPro" id="IPR037925">
    <property type="entry name" value="FlgE/F/G-like"/>
</dbReference>
<dbReference type="Proteomes" id="UP000575898">
    <property type="component" value="Unassembled WGS sequence"/>
</dbReference>
<dbReference type="Gene3D" id="2.60.98.20">
    <property type="entry name" value="Flagellar hook protein FlgE"/>
    <property type="match status" value="1"/>
</dbReference>
<comment type="similarity">
    <text evidence="2 5">Belongs to the flagella basal body rod proteins family.</text>
</comment>
<feature type="domain" description="Flagellar basal-body/hook protein C-terminal" evidence="8">
    <location>
        <begin position="458"/>
        <end position="503"/>
    </location>
</feature>
<dbReference type="Pfam" id="PF00460">
    <property type="entry name" value="Flg_bb_rod"/>
    <property type="match status" value="1"/>
</dbReference>
<evidence type="ECO:0000256" key="6">
    <source>
        <dbReference type="SAM" id="MobiDB-lite"/>
    </source>
</evidence>
<dbReference type="Pfam" id="PF22692">
    <property type="entry name" value="LlgE_F_G_D1"/>
    <property type="match status" value="1"/>
</dbReference>
<dbReference type="InterPro" id="IPR053967">
    <property type="entry name" value="LlgE_F_G-like_D1"/>
</dbReference>
<dbReference type="AlphaFoldDB" id="A0A840MPS2"/>
<dbReference type="InterPro" id="IPR001444">
    <property type="entry name" value="Flag_bb_rod_N"/>
</dbReference>
<evidence type="ECO:0000259" key="10">
    <source>
        <dbReference type="Pfam" id="PF22692"/>
    </source>
</evidence>
<evidence type="ECO:0000256" key="1">
    <source>
        <dbReference type="ARBA" id="ARBA00004117"/>
    </source>
</evidence>
<dbReference type="Pfam" id="PF07559">
    <property type="entry name" value="FlgE_D2"/>
    <property type="match status" value="1"/>
</dbReference>
<feature type="compositionally biased region" description="Polar residues" evidence="6">
    <location>
        <begin position="185"/>
        <end position="199"/>
    </location>
</feature>
<dbReference type="SUPFAM" id="SSF117143">
    <property type="entry name" value="Flagellar hook protein flgE"/>
    <property type="match status" value="1"/>
</dbReference>
<evidence type="ECO:0000256" key="3">
    <source>
        <dbReference type="ARBA" id="ARBA00019015"/>
    </source>
</evidence>
<gene>
    <name evidence="11" type="ORF">HNQ59_002035</name>
</gene>
<feature type="domain" description="Flagellar basal body rod protein N-terminal" evidence="7">
    <location>
        <begin position="6"/>
        <end position="33"/>
    </location>
</feature>
<keyword evidence="4 5" id="KW-0975">Bacterial flagellum</keyword>
<feature type="domain" description="Flagellar hook protein FlgE/F/G-like D1" evidence="10">
    <location>
        <begin position="83"/>
        <end position="130"/>
    </location>
</feature>
<dbReference type="PANTHER" id="PTHR30435:SF1">
    <property type="entry name" value="FLAGELLAR HOOK PROTEIN FLGE"/>
    <property type="match status" value="1"/>
</dbReference>